<organism evidence="1 2">
    <name type="scientific">Clonorchis sinensis</name>
    <name type="common">Chinese liver fluke</name>
    <dbReference type="NCBI Taxonomy" id="79923"/>
    <lineage>
        <taxon>Eukaryota</taxon>
        <taxon>Metazoa</taxon>
        <taxon>Spiralia</taxon>
        <taxon>Lophotrochozoa</taxon>
        <taxon>Platyhelminthes</taxon>
        <taxon>Trematoda</taxon>
        <taxon>Digenea</taxon>
        <taxon>Opisthorchiida</taxon>
        <taxon>Opisthorchiata</taxon>
        <taxon>Opisthorchiidae</taxon>
        <taxon>Clonorchis</taxon>
    </lineage>
</organism>
<comment type="caution">
    <text evidence="1">The sequence shown here is derived from an EMBL/GenBank/DDBJ whole genome shotgun (WGS) entry which is preliminary data.</text>
</comment>
<dbReference type="InParanoid" id="A0A419PMQ3"/>
<reference evidence="1 2" key="1">
    <citation type="journal article" date="2018" name="Biotechnol. Adv.">
        <title>Improved genomic resources and new bioinformatic workflow for the carcinogenic parasite Clonorchis sinensis: Biotechnological implications.</title>
        <authorList>
            <person name="Wang D."/>
            <person name="Korhonen P.K."/>
            <person name="Gasser R.B."/>
            <person name="Young N.D."/>
        </authorList>
    </citation>
    <scope>NUCLEOTIDE SEQUENCE [LARGE SCALE GENOMIC DNA]</scope>
    <source>
        <strain evidence="1">Cs-k2</strain>
    </source>
</reference>
<dbReference type="EMBL" id="NIRI02000042">
    <property type="protein sequence ID" value="KAG5452448.1"/>
    <property type="molecule type" value="Genomic_DNA"/>
</dbReference>
<dbReference type="Proteomes" id="UP000286415">
    <property type="component" value="Unassembled WGS sequence"/>
</dbReference>
<name>A0A419PMQ3_CLOSI</name>
<gene>
    <name evidence="1" type="ORF">CSKR_112878</name>
</gene>
<sequence>MIVEIREFLLLFTSKIASTKIATSNKLTPKPTVNHTVFSPTYLHRSADLFLFAFFIDRYSFSFTRNAVVLGMVFVMKTQEFCQIEDVKVQGISGHTNDANLGSFCFPCYFKMSPILTESERLTWNPVESPVCDVSRQLNVLHQAASCSTGYDIRDIAIHVYK</sequence>
<evidence type="ECO:0000313" key="2">
    <source>
        <dbReference type="Proteomes" id="UP000286415"/>
    </source>
</evidence>
<protein>
    <submittedName>
        <fullName evidence="1">Uncharacterized protein</fullName>
    </submittedName>
</protein>
<dbReference type="AlphaFoldDB" id="A0A419PMQ3"/>
<keyword evidence="2" id="KW-1185">Reference proteome</keyword>
<accession>A0A419PMQ3</accession>
<evidence type="ECO:0000313" key="1">
    <source>
        <dbReference type="EMBL" id="KAG5452448.1"/>
    </source>
</evidence>
<reference evidence="1 2" key="2">
    <citation type="journal article" date="2021" name="Genomics">
        <title>High-quality reference genome for Clonorchis sinensis.</title>
        <authorList>
            <person name="Young N.D."/>
            <person name="Stroehlein A.J."/>
            <person name="Kinkar L."/>
            <person name="Wang T."/>
            <person name="Sohn W.M."/>
            <person name="Chang B.C.H."/>
            <person name="Kaur P."/>
            <person name="Weisz D."/>
            <person name="Dudchenko O."/>
            <person name="Aiden E.L."/>
            <person name="Korhonen P.K."/>
            <person name="Gasser R.B."/>
        </authorList>
    </citation>
    <scope>NUCLEOTIDE SEQUENCE [LARGE SCALE GENOMIC DNA]</scope>
    <source>
        <strain evidence="1">Cs-k2</strain>
    </source>
</reference>
<proteinExistence type="predicted"/>